<reference evidence="5" key="1">
    <citation type="submission" date="2025-08" db="UniProtKB">
        <authorList>
            <consortium name="RefSeq"/>
        </authorList>
    </citation>
    <scope>IDENTIFICATION</scope>
    <source>
        <tissue evidence="5">Testes</tissue>
    </source>
</reference>
<dbReference type="InterPro" id="IPR004012">
    <property type="entry name" value="Run_dom"/>
</dbReference>
<feature type="coiled-coil region" evidence="1">
    <location>
        <begin position="138"/>
        <end position="200"/>
    </location>
</feature>
<accession>A0ABM0M3Y3</accession>
<dbReference type="PANTHER" id="PTHR15591">
    <property type="entry name" value="RUN AND SH3 DOMAIN CONTAINING"/>
    <property type="match status" value="1"/>
</dbReference>
<evidence type="ECO:0000313" key="4">
    <source>
        <dbReference type="Proteomes" id="UP000694865"/>
    </source>
</evidence>
<dbReference type="InterPro" id="IPR037213">
    <property type="entry name" value="Run_dom_sf"/>
</dbReference>
<sequence length="573" mass="64715">MMEEVTTTPDDSYDSLDEQMMDRPKERWAPLGAIASPPHMQAQESSHVDAYQQLQKLEEEQEQLNTSLLALTTHFAQVQFRLKQIVSASQDEKEVLLKELESFAFQGCPDVRGCTSQDAQILEDCSDKERESKIGEKREKQVELISQLKKQLDDLETYAYKEGTGGIPQNTVLEKQTIILEELKEKLDLNLEDFDKLSTEDLKRTVDAAVGKIVNPAKVKEMVIDQLKSQIGDLERFISFLQGEATSPGPLGNENCDCAVHGGKGKEDGVSDDSPECCISPQIHNGDTDKSREKNIRVLKRALTVLQLVAVTQFGCGASKLRENPPPDKNTEKGCEELLKRLEKAVDYVYELARVHLHEAPPSDNDYTSDSEETPWTRPLDEVTIGVRRKLAPALRDLFQHGLMKMSRNRSVMLPISCLVPRASKVSTKIHAWEVLVEYYEMKNGLRYTSSPARKLSQSFKLDIIGGAAITGKQTLLTAIDSVRASHEPLKRSLDSQFKAFVCEGLNEHKLATWCRLLARTPSIIDMHYTSWSYMQKTGFEKAIQQLDRLTPLNFYLPSDLAIRQFHNIRDAF</sequence>
<feature type="coiled-coil region" evidence="1">
    <location>
        <begin position="40"/>
        <end position="74"/>
    </location>
</feature>
<dbReference type="Gene3D" id="1.20.58.900">
    <property type="match status" value="1"/>
</dbReference>
<keyword evidence="1" id="KW-0175">Coiled coil</keyword>
<dbReference type="SMART" id="SM00593">
    <property type="entry name" value="RUN"/>
    <property type="match status" value="1"/>
</dbReference>
<dbReference type="Pfam" id="PF26030">
    <property type="entry name" value="RUNDC1"/>
    <property type="match status" value="1"/>
</dbReference>
<dbReference type="InterPro" id="IPR047343">
    <property type="entry name" value="RUSC1_2"/>
</dbReference>
<evidence type="ECO:0000313" key="5">
    <source>
        <dbReference type="RefSeq" id="XP_006814724.1"/>
    </source>
</evidence>
<evidence type="ECO:0000256" key="1">
    <source>
        <dbReference type="SAM" id="Coils"/>
    </source>
</evidence>
<feature type="region of interest" description="Disordered" evidence="2">
    <location>
        <begin position="1"/>
        <end position="23"/>
    </location>
</feature>
<dbReference type="RefSeq" id="XP_006814724.1">
    <property type="nucleotide sequence ID" value="XM_006814661.1"/>
</dbReference>
<evidence type="ECO:0000259" key="3">
    <source>
        <dbReference type="PROSITE" id="PS50826"/>
    </source>
</evidence>
<dbReference type="Proteomes" id="UP000694865">
    <property type="component" value="Unplaced"/>
</dbReference>
<name>A0ABM0M3Y3_SACKO</name>
<keyword evidence="4" id="KW-1185">Reference proteome</keyword>
<evidence type="ECO:0000256" key="2">
    <source>
        <dbReference type="SAM" id="MobiDB-lite"/>
    </source>
</evidence>
<proteinExistence type="predicted"/>
<dbReference type="GeneID" id="100367055"/>
<dbReference type="SUPFAM" id="SSF140741">
    <property type="entry name" value="RUN domain-like"/>
    <property type="match status" value="1"/>
</dbReference>
<protein>
    <submittedName>
        <fullName evidence="5">RUN domain-containing protein 1-like</fullName>
    </submittedName>
</protein>
<organism evidence="4 5">
    <name type="scientific">Saccoglossus kowalevskii</name>
    <name type="common">Acorn worm</name>
    <dbReference type="NCBI Taxonomy" id="10224"/>
    <lineage>
        <taxon>Eukaryota</taxon>
        <taxon>Metazoa</taxon>
        <taxon>Hemichordata</taxon>
        <taxon>Enteropneusta</taxon>
        <taxon>Harrimaniidae</taxon>
        <taxon>Saccoglossus</taxon>
    </lineage>
</organism>
<feature type="compositionally biased region" description="Polar residues" evidence="2">
    <location>
        <begin position="1"/>
        <end position="10"/>
    </location>
</feature>
<dbReference type="CDD" id="cd17683">
    <property type="entry name" value="RUN_RUNDC1"/>
    <property type="match status" value="1"/>
</dbReference>
<dbReference type="InterPro" id="IPR058732">
    <property type="entry name" value="RUNDC1_M"/>
</dbReference>
<feature type="domain" description="RUN" evidence="3">
    <location>
        <begin position="382"/>
        <end position="562"/>
    </location>
</feature>
<dbReference type="Pfam" id="PF02759">
    <property type="entry name" value="RUN"/>
    <property type="match status" value="1"/>
</dbReference>
<dbReference type="PROSITE" id="PS50826">
    <property type="entry name" value="RUN"/>
    <property type="match status" value="1"/>
</dbReference>
<dbReference type="PANTHER" id="PTHR15591:SF19">
    <property type="entry name" value="RUN DOMAIN-CONTAINING PROTEIN 1 ISOFORM X1"/>
    <property type="match status" value="1"/>
</dbReference>
<gene>
    <name evidence="5" type="primary">LOC100367055</name>
</gene>